<dbReference type="EMBL" id="AP022614">
    <property type="protein sequence ID" value="BBZ44735.1"/>
    <property type="molecule type" value="Genomic_DNA"/>
</dbReference>
<evidence type="ECO:0000313" key="1">
    <source>
        <dbReference type="EMBL" id="BBZ44735.1"/>
    </source>
</evidence>
<dbReference type="AlphaFoldDB" id="A0A7I7YSB5"/>
<keyword evidence="2" id="KW-1185">Reference proteome</keyword>
<dbReference type="Proteomes" id="UP000467105">
    <property type="component" value="Chromosome"/>
</dbReference>
<name>A0A7I7YSB5_9MYCO</name>
<gene>
    <name evidence="1" type="ORF">MPRM_20160</name>
</gene>
<protein>
    <submittedName>
        <fullName evidence="1">Uncharacterized protein</fullName>
    </submittedName>
</protein>
<reference evidence="1 2" key="1">
    <citation type="journal article" date="2019" name="Emerg. Microbes Infect.">
        <title>Comprehensive subspecies identification of 175 nontuberculous mycobacteria species based on 7547 genomic profiles.</title>
        <authorList>
            <person name="Matsumoto Y."/>
            <person name="Kinjo T."/>
            <person name="Motooka D."/>
            <person name="Nabeya D."/>
            <person name="Jung N."/>
            <person name="Uechi K."/>
            <person name="Horii T."/>
            <person name="Iida T."/>
            <person name="Fujita J."/>
            <person name="Nakamura S."/>
        </authorList>
    </citation>
    <scope>NUCLEOTIDE SEQUENCE [LARGE SCALE GENOMIC DNA]</scope>
    <source>
        <strain evidence="1 2">JCM 14742</strain>
    </source>
</reference>
<dbReference type="RefSeq" id="WP_085267275.1">
    <property type="nucleotide sequence ID" value="NZ_AP022614.1"/>
</dbReference>
<accession>A0A7I7YSB5</accession>
<sequence length="153" mass="16915">MTNQEPTLADLDDGEAFVIGRELAAISNDVPYPQAQAWARHKAWLIAEELDRRIGSPSPPRPELVTLSDLAPVHLRRLADRVGVVAALEAADGEAGPAARWWRALHARIVAAIENRERDAAPLRQWLHEHPVSHEVPADTPTWREISGLPDAE</sequence>
<organism evidence="1 2">
    <name type="scientific">Mycobacterium parmense</name>
    <dbReference type="NCBI Taxonomy" id="185642"/>
    <lineage>
        <taxon>Bacteria</taxon>
        <taxon>Bacillati</taxon>
        <taxon>Actinomycetota</taxon>
        <taxon>Actinomycetes</taxon>
        <taxon>Mycobacteriales</taxon>
        <taxon>Mycobacteriaceae</taxon>
        <taxon>Mycobacterium</taxon>
        <taxon>Mycobacterium simiae complex</taxon>
    </lineage>
</organism>
<proteinExistence type="predicted"/>
<evidence type="ECO:0000313" key="2">
    <source>
        <dbReference type="Proteomes" id="UP000467105"/>
    </source>
</evidence>